<sequence length="288" mass="30408">MSRVSPASSAAVPFPRVDGLRPNSLADLVDHAAAGRLGPDPAEVRVSVAFVTRQGVRHASRESGYRNHVVSFRVERAVGSCAVEPDEVPDDVVYDCVGAPVLDLLAHPVNAVRVAALDAYLMAAHPHERVADAAVTVPGGSSLEKSMARAAAVTDLVPARPGQTVLVVGVVNSLLSHLRTRGLRYLPCDLKDGVTEWGEPFVADCMAVVDDCDVLLASGMTVGNGTFEPLLRHARRTGKPFVLFAQTGSAVLPWFLGSGVTAVSAEPYPFFWLDGGPSVLYRYGGNAS</sequence>
<accession>A0A1M4YKP8</accession>
<dbReference type="InterPro" id="IPR007161">
    <property type="entry name" value="DUF364"/>
</dbReference>
<reference evidence="2 3" key="1">
    <citation type="submission" date="2016-11" db="EMBL/GenBank/DDBJ databases">
        <authorList>
            <person name="Jaros S."/>
            <person name="Januszkiewicz K."/>
            <person name="Wedrychowicz H."/>
        </authorList>
    </citation>
    <scope>NUCLEOTIDE SEQUENCE [LARGE SCALE GENOMIC DNA]</scope>
    <source>
        <strain evidence="2 3">DSM 44523</strain>
    </source>
</reference>
<dbReference type="AlphaFoldDB" id="A0A1M4YKP8"/>
<protein>
    <submittedName>
        <fullName evidence="2">Putative heavy-metal chelation</fullName>
    </submittedName>
</protein>
<evidence type="ECO:0000313" key="2">
    <source>
        <dbReference type="EMBL" id="SHF06339.1"/>
    </source>
</evidence>
<dbReference type="Proteomes" id="UP000184501">
    <property type="component" value="Unassembled WGS sequence"/>
</dbReference>
<dbReference type="EMBL" id="FQVN01000002">
    <property type="protein sequence ID" value="SHF06339.1"/>
    <property type="molecule type" value="Genomic_DNA"/>
</dbReference>
<dbReference type="Gene3D" id="3.40.50.11590">
    <property type="match status" value="1"/>
</dbReference>
<dbReference type="SUPFAM" id="SSF159713">
    <property type="entry name" value="Dhaf3308-like"/>
    <property type="match status" value="1"/>
</dbReference>
<feature type="domain" description="Putative heavy-metal chelation" evidence="1">
    <location>
        <begin position="154"/>
        <end position="264"/>
    </location>
</feature>
<proteinExistence type="predicted"/>
<evidence type="ECO:0000313" key="3">
    <source>
        <dbReference type="Proteomes" id="UP000184501"/>
    </source>
</evidence>
<gene>
    <name evidence="2" type="ORF">SAMN05444320_102397</name>
</gene>
<dbReference type="Pfam" id="PF04016">
    <property type="entry name" value="DUF364"/>
    <property type="match status" value="1"/>
</dbReference>
<evidence type="ECO:0000259" key="1">
    <source>
        <dbReference type="Pfam" id="PF04016"/>
    </source>
</evidence>
<keyword evidence="3" id="KW-1185">Reference proteome</keyword>
<dbReference type="STRING" id="2017.SAMN05444320_102397"/>
<dbReference type="RefSeq" id="WP_083959431.1">
    <property type="nucleotide sequence ID" value="NZ_FQVN01000002.1"/>
</dbReference>
<name>A0A1M4YKP8_STRHI</name>
<organism evidence="2 3">
    <name type="scientific">Streptoalloteichus hindustanus</name>
    <dbReference type="NCBI Taxonomy" id="2017"/>
    <lineage>
        <taxon>Bacteria</taxon>
        <taxon>Bacillati</taxon>
        <taxon>Actinomycetota</taxon>
        <taxon>Actinomycetes</taxon>
        <taxon>Pseudonocardiales</taxon>
        <taxon>Pseudonocardiaceae</taxon>
        <taxon>Streptoalloteichus</taxon>
    </lineage>
</organism>